<dbReference type="EMBL" id="RBON01000221">
    <property type="protein sequence ID" value="RMM66209.1"/>
    <property type="molecule type" value="Genomic_DNA"/>
</dbReference>
<evidence type="ECO:0000313" key="1">
    <source>
        <dbReference type="EMBL" id="RMM66209.1"/>
    </source>
</evidence>
<name>A0A3M3FYE4_PSESG</name>
<evidence type="ECO:0000313" key="2">
    <source>
        <dbReference type="Proteomes" id="UP000276829"/>
    </source>
</evidence>
<dbReference type="Proteomes" id="UP000276829">
    <property type="component" value="Unassembled WGS sequence"/>
</dbReference>
<sequence>LLQTFPNHVKRFGRCLHFSYRWKLVAPMSKFYTPDTEEKTVTLIIESYEVSPEYAQRLAVNVLDGIESHGGNPEDWEMVKEAVRLVVAAWINTGATEKGCGCEASN</sequence>
<proteinExistence type="predicted"/>
<dbReference type="AlphaFoldDB" id="A0A3M3FYE4"/>
<feature type="non-terminal residue" evidence="1">
    <location>
        <position position="1"/>
    </location>
</feature>
<reference evidence="1 2" key="1">
    <citation type="submission" date="2018-08" db="EMBL/GenBank/DDBJ databases">
        <title>Recombination of ecologically and evolutionarily significant loci maintains genetic cohesion in the Pseudomonas syringae species complex.</title>
        <authorList>
            <person name="Dillon M."/>
            <person name="Thakur S."/>
            <person name="Almeida R.N.D."/>
            <person name="Weir B.S."/>
            <person name="Guttman D.S."/>
        </authorList>
    </citation>
    <scope>NUCLEOTIDE SEQUENCE [LARGE SCALE GENOMIC DNA]</scope>
    <source>
        <strain evidence="1 2">ICMP 4324</strain>
    </source>
</reference>
<comment type="caution">
    <text evidence="1">The sequence shown here is derived from an EMBL/GenBank/DDBJ whole genome shotgun (WGS) entry which is preliminary data.</text>
</comment>
<accession>A0A3M3FYE4</accession>
<dbReference type="RefSeq" id="WP_221035743.1">
    <property type="nucleotide sequence ID" value="NZ_RBON01000221.1"/>
</dbReference>
<protein>
    <submittedName>
        <fullName evidence="1">Uncharacterized protein</fullName>
    </submittedName>
</protein>
<organism evidence="1 2">
    <name type="scientific">Pseudomonas savastanoi pv. glycinea</name>
    <name type="common">Pseudomonas syringae pv. glycinea</name>
    <dbReference type="NCBI Taxonomy" id="318"/>
    <lineage>
        <taxon>Bacteria</taxon>
        <taxon>Pseudomonadati</taxon>
        <taxon>Pseudomonadota</taxon>
        <taxon>Gammaproteobacteria</taxon>
        <taxon>Pseudomonadales</taxon>
        <taxon>Pseudomonadaceae</taxon>
        <taxon>Pseudomonas</taxon>
    </lineage>
</organism>
<gene>
    <name evidence="1" type="ORF">ALQ73_01988</name>
</gene>